<dbReference type="Pfam" id="PF00590">
    <property type="entry name" value="TP_methylase"/>
    <property type="match status" value="1"/>
</dbReference>
<dbReference type="InterPro" id="IPR014776">
    <property type="entry name" value="4pyrrole_Mease_sub2"/>
</dbReference>
<keyword evidence="4" id="KW-0627">Porphyrin biosynthesis</keyword>
<dbReference type="PaxDb" id="273116-14325167"/>
<reference evidence="6 7" key="1">
    <citation type="journal article" date="1999" name="Proc. Jpn. Acad.">
        <title>Determination of the complete genomic DNA sequence of Thermoplasma volvanium GSS1.</title>
        <authorList>
            <person name="Kawashima T."/>
            <person name="Yamamoto Y."/>
            <person name="Aramaki H."/>
            <person name="Nunoshiba T."/>
            <person name="Kawamoto T."/>
            <person name="Watanabe K."/>
            <person name="Yamazaki M."/>
            <person name="Kanehori K."/>
            <person name="Amano N."/>
            <person name="Ohya Y."/>
            <person name="Makino K."/>
            <person name="Suzuki M."/>
        </authorList>
    </citation>
    <scope>NUCLEOTIDE SEQUENCE [LARGE SCALE GENOMIC DNA]</scope>
    <source>
        <strain evidence="7">ATCC 51530 / DSM 4299 / JCM 9571 / NBRC 15438 / GSS1</strain>
    </source>
</reference>
<dbReference type="PhylomeDB" id="Q97A60"/>
<dbReference type="InterPro" id="IPR035996">
    <property type="entry name" value="4pyrrol_Methylase_sf"/>
</dbReference>
<gene>
    <name evidence="6" type="ORF">TVG0975318</name>
</gene>
<dbReference type="GO" id="GO:0032259">
    <property type="term" value="P:methylation"/>
    <property type="evidence" value="ECO:0007669"/>
    <property type="project" value="UniProtKB-KW"/>
</dbReference>
<proteinExistence type="predicted"/>
<protein>
    <submittedName>
        <fullName evidence="6">Uroporphyrin-III C-methyltransferase</fullName>
    </submittedName>
</protein>
<feature type="domain" description="Tetrapyrrole methylase" evidence="5">
    <location>
        <begin position="3"/>
        <end position="205"/>
    </location>
</feature>
<evidence type="ECO:0000259" key="5">
    <source>
        <dbReference type="Pfam" id="PF00590"/>
    </source>
</evidence>
<dbReference type="EMBL" id="BA000011">
    <property type="protein sequence ID" value="BAB60092.1"/>
    <property type="molecule type" value="Genomic_DNA"/>
</dbReference>
<dbReference type="AlphaFoldDB" id="Q97A60"/>
<keyword evidence="2" id="KW-0808">Transferase</keyword>
<dbReference type="GeneID" id="1442029"/>
<dbReference type="GO" id="GO:0004851">
    <property type="term" value="F:uroporphyrin-III C-methyltransferase activity"/>
    <property type="evidence" value="ECO:0007669"/>
    <property type="project" value="TreeGrafter"/>
</dbReference>
<dbReference type="OrthoDB" id="6633at2157"/>
<name>Q97A60_THEVO</name>
<dbReference type="STRING" id="273116.gene:9381742"/>
<evidence type="ECO:0000313" key="6">
    <source>
        <dbReference type="EMBL" id="BAB60092.1"/>
    </source>
</evidence>
<dbReference type="RefSeq" id="WP_010917181.1">
    <property type="nucleotide sequence ID" value="NC_002689.2"/>
</dbReference>
<sequence>MKKFYIVGAGPGEPDLITVMGLEAIRESQVVFKDALVSDDLIEKYCTNKVQVNVGHRQGTSSDVGLKIILNYIKENANNFDVAVHLKSGDPGIFSRLSEEIRAVSTLGFDVIVVPGITSAIGVPTFYGIPLSVKDVSRHIAIVTASISEGKFNASSLGDALKYADVVVVLMGSRFLKQIARLSQSILGHSDMLIVENGTLPSAKISLLKDAENLDEHYCSKPSIIILGRKLNEILSLGGGFDEYRVYAGYNK</sequence>
<dbReference type="Gene3D" id="3.40.1010.10">
    <property type="entry name" value="Cobalt-precorrin-4 Transmethylase, Domain 1"/>
    <property type="match status" value="1"/>
</dbReference>
<dbReference type="GO" id="GO:0019354">
    <property type="term" value="P:siroheme biosynthetic process"/>
    <property type="evidence" value="ECO:0007669"/>
    <property type="project" value="TreeGrafter"/>
</dbReference>
<dbReference type="Proteomes" id="UP000001017">
    <property type="component" value="Chromosome"/>
</dbReference>
<dbReference type="PANTHER" id="PTHR45790:SF3">
    <property type="entry name" value="S-ADENOSYL-L-METHIONINE-DEPENDENT UROPORPHYRINOGEN III METHYLTRANSFERASE, CHLOROPLASTIC"/>
    <property type="match status" value="1"/>
</dbReference>
<evidence type="ECO:0000313" key="7">
    <source>
        <dbReference type="Proteomes" id="UP000001017"/>
    </source>
</evidence>
<dbReference type="PANTHER" id="PTHR45790">
    <property type="entry name" value="SIROHEME SYNTHASE-RELATED"/>
    <property type="match status" value="1"/>
</dbReference>
<keyword evidence="7" id="KW-1185">Reference proteome</keyword>
<dbReference type="InterPro" id="IPR000878">
    <property type="entry name" value="4pyrrol_Mease"/>
</dbReference>
<dbReference type="Gene3D" id="3.30.950.10">
    <property type="entry name" value="Methyltransferase, Cobalt-precorrin-4 Transmethylase, Domain 2"/>
    <property type="match status" value="1"/>
</dbReference>
<reference evidence="6 7" key="2">
    <citation type="journal article" date="2000" name="Proc. Natl. Acad. Sci. U.S.A.">
        <title>Archaeal adaptation to higher temperatures revealed by genomic sequence of Thermoplasma volcanium.</title>
        <authorList>
            <person name="Kawashima T."/>
            <person name="Amano N."/>
            <person name="Koike H."/>
            <person name="Makino S."/>
            <person name="Higuchi S."/>
            <person name="Kawashima-Ohya Y."/>
            <person name="Watanabe K."/>
            <person name="Yamazaki M."/>
            <person name="Kanehori K."/>
            <person name="Kawamoto T."/>
            <person name="Nunoshiba T."/>
            <person name="Yamamoto Y."/>
            <person name="Aramaki H."/>
            <person name="Makino K."/>
            <person name="Suzuki M."/>
        </authorList>
    </citation>
    <scope>NUCLEOTIDE SEQUENCE [LARGE SCALE GENOMIC DNA]</scope>
    <source>
        <strain evidence="7">ATCC 51530 / DSM 4299 / JCM 9571 / NBRC 15438 / GSS1</strain>
    </source>
</reference>
<evidence type="ECO:0000256" key="4">
    <source>
        <dbReference type="ARBA" id="ARBA00023244"/>
    </source>
</evidence>
<keyword evidence="3" id="KW-0949">S-adenosyl-L-methionine</keyword>
<dbReference type="eggNOG" id="arCOG00644">
    <property type="taxonomic scope" value="Archaea"/>
</dbReference>
<evidence type="ECO:0000256" key="1">
    <source>
        <dbReference type="ARBA" id="ARBA00022603"/>
    </source>
</evidence>
<dbReference type="SUPFAM" id="SSF53790">
    <property type="entry name" value="Tetrapyrrole methylase"/>
    <property type="match status" value="1"/>
</dbReference>
<keyword evidence="1" id="KW-0489">Methyltransferase</keyword>
<evidence type="ECO:0000256" key="3">
    <source>
        <dbReference type="ARBA" id="ARBA00022691"/>
    </source>
</evidence>
<dbReference type="HOGENOM" id="CLU_011276_7_0_2"/>
<organism evidence="6 7">
    <name type="scientific">Thermoplasma volcanium (strain ATCC 51530 / DSM 4299 / JCM 9571 / NBRC 15438 / GSS1)</name>
    <dbReference type="NCBI Taxonomy" id="273116"/>
    <lineage>
        <taxon>Archaea</taxon>
        <taxon>Methanobacteriati</taxon>
        <taxon>Thermoplasmatota</taxon>
        <taxon>Thermoplasmata</taxon>
        <taxon>Thermoplasmatales</taxon>
        <taxon>Thermoplasmataceae</taxon>
        <taxon>Thermoplasma</taxon>
    </lineage>
</organism>
<accession>Q97A60</accession>
<evidence type="ECO:0000256" key="2">
    <source>
        <dbReference type="ARBA" id="ARBA00022679"/>
    </source>
</evidence>
<dbReference type="InterPro" id="IPR014777">
    <property type="entry name" value="4pyrrole_Mease_sub1"/>
</dbReference>
<dbReference type="KEGG" id="tvo:TVG0975318"/>
<dbReference type="InterPro" id="IPR050161">
    <property type="entry name" value="Siro_Cobalamin_biosynth"/>
</dbReference>